<accession>A0ACB9BR15</accession>
<dbReference type="Proteomes" id="UP001055811">
    <property type="component" value="Linkage Group LG06"/>
</dbReference>
<evidence type="ECO:0000313" key="1">
    <source>
        <dbReference type="EMBL" id="KAI3724405.1"/>
    </source>
</evidence>
<gene>
    <name evidence="1" type="ORF">L2E82_36179</name>
</gene>
<proteinExistence type="predicted"/>
<protein>
    <submittedName>
        <fullName evidence="1">Uncharacterized protein</fullName>
    </submittedName>
</protein>
<evidence type="ECO:0000313" key="2">
    <source>
        <dbReference type="Proteomes" id="UP001055811"/>
    </source>
</evidence>
<sequence>MLHEGLQTCVALAGRWWRGKGMASREKDGERPAGSGGGRDTRDHNQRTLATNTLFKRLSVDLIPISSVNTTKNIGNTNAASSSSITATNIKTTIDAFSSAGNTTNIENSSAVSSFCRSPKLTTPPRPDSVNLWVLCFVVFLITSSIPSQPYEATHITYTAPPLPISV</sequence>
<reference evidence="2" key="1">
    <citation type="journal article" date="2022" name="Mol. Ecol. Resour.">
        <title>The genomes of chicory, endive, great burdock and yacon provide insights into Asteraceae palaeo-polyploidization history and plant inulin production.</title>
        <authorList>
            <person name="Fan W."/>
            <person name="Wang S."/>
            <person name="Wang H."/>
            <person name="Wang A."/>
            <person name="Jiang F."/>
            <person name="Liu H."/>
            <person name="Zhao H."/>
            <person name="Xu D."/>
            <person name="Zhang Y."/>
        </authorList>
    </citation>
    <scope>NUCLEOTIDE SEQUENCE [LARGE SCALE GENOMIC DNA]</scope>
    <source>
        <strain evidence="2">cv. Punajuju</strain>
    </source>
</reference>
<reference evidence="1 2" key="2">
    <citation type="journal article" date="2022" name="Mol. Ecol. Resour.">
        <title>The genomes of chicory, endive, great burdock and yacon provide insights into Asteraceae paleo-polyploidization history and plant inulin production.</title>
        <authorList>
            <person name="Fan W."/>
            <person name="Wang S."/>
            <person name="Wang H."/>
            <person name="Wang A."/>
            <person name="Jiang F."/>
            <person name="Liu H."/>
            <person name="Zhao H."/>
            <person name="Xu D."/>
            <person name="Zhang Y."/>
        </authorList>
    </citation>
    <scope>NUCLEOTIDE SEQUENCE [LARGE SCALE GENOMIC DNA]</scope>
    <source>
        <strain evidence="2">cv. Punajuju</strain>
        <tissue evidence="1">Leaves</tissue>
    </source>
</reference>
<comment type="caution">
    <text evidence="1">The sequence shown here is derived from an EMBL/GenBank/DDBJ whole genome shotgun (WGS) entry which is preliminary data.</text>
</comment>
<name>A0ACB9BR15_CICIN</name>
<keyword evidence="2" id="KW-1185">Reference proteome</keyword>
<organism evidence="1 2">
    <name type="scientific">Cichorium intybus</name>
    <name type="common">Chicory</name>
    <dbReference type="NCBI Taxonomy" id="13427"/>
    <lineage>
        <taxon>Eukaryota</taxon>
        <taxon>Viridiplantae</taxon>
        <taxon>Streptophyta</taxon>
        <taxon>Embryophyta</taxon>
        <taxon>Tracheophyta</taxon>
        <taxon>Spermatophyta</taxon>
        <taxon>Magnoliopsida</taxon>
        <taxon>eudicotyledons</taxon>
        <taxon>Gunneridae</taxon>
        <taxon>Pentapetalae</taxon>
        <taxon>asterids</taxon>
        <taxon>campanulids</taxon>
        <taxon>Asterales</taxon>
        <taxon>Asteraceae</taxon>
        <taxon>Cichorioideae</taxon>
        <taxon>Cichorieae</taxon>
        <taxon>Cichoriinae</taxon>
        <taxon>Cichorium</taxon>
    </lineage>
</organism>
<dbReference type="EMBL" id="CM042014">
    <property type="protein sequence ID" value="KAI3724405.1"/>
    <property type="molecule type" value="Genomic_DNA"/>
</dbReference>